<name>A0A3G4ZTX1_9VIRU</name>
<keyword evidence="2" id="KW-0547">Nucleotide-binding</keyword>
<keyword evidence="4" id="KW-0175">Coiled coil</keyword>
<dbReference type="InterPro" id="IPR003439">
    <property type="entry name" value="ABC_transporter-like_ATP-bd"/>
</dbReference>
<evidence type="ECO:0000313" key="6">
    <source>
        <dbReference type="EMBL" id="AYV78352.1"/>
    </source>
</evidence>
<feature type="coiled-coil region" evidence="4">
    <location>
        <begin position="88"/>
        <end position="132"/>
    </location>
</feature>
<dbReference type="SMART" id="SM00382">
    <property type="entry name" value="AAA"/>
    <property type="match status" value="2"/>
</dbReference>
<dbReference type="CDD" id="cd03221">
    <property type="entry name" value="ABCF_EF-3"/>
    <property type="match status" value="2"/>
</dbReference>
<dbReference type="Gene3D" id="3.40.50.300">
    <property type="entry name" value="P-loop containing nucleotide triphosphate hydrolases"/>
    <property type="match status" value="2"/>
</dbReference>
<evidence type="ECO:0000256" key="3">
    <source>
        <dbReference type="ARBA" id="ARBA00022840"/>
    </source>
</evidence>
<dbReference type="PROSITE" id="PS50893">
    <property type="entry name" value="ABC_TRANSPORTER_2"/>
    <property type="match status" value="2"/>
</dbReference>
<organism evidence="6">
    <name type="scientific">Edafosvirus sp</name>
    <dbReference type="NCBI Taxonomy" id="2487765"/>
    <lineage>
        <taxon>Viruses</taxon>
        <taxon>Varidnaviria</taxon>
        <taxon>Bamfordvirae</taxon>
        <taxon>Nucleocytoviricota</taxon>
        <taxon>Megaviricetes</taxon>
        <taxon>Imitervirales</taxon>
        <taxon>Mimiviridae</taxon>
        <taxon>Klosneuvirinae</taxon>
    </lineage>
</organism>
<protein>
    <recommendedName>
        <fullName evidence="5">ABC transporter domain-containing protein</fullName>
    </recommendedName>
</protein>
<dbReference type="InterPro" id="IPR017871">
    <property type="entry name" value="ABC_transporter-like_CS"/>
</dbReference>
<dbReference type="InterPro" id="IPR003593">
    <property type="entry name" value="AAA+_ATPase"/>
</dbReference>
<accession>A0A3G4ZTX1</accession>
<dbReference type="FunFam" id="3.40.50.300:FF:000011">
    <property type="entry name" value="Putative ABC transporter ATP-binding component"/>
    <property type="match status" value="1"/>
</dbReference>
<keyword evidence="1" id="KW-0677">Repeat</keyword>
<sequence>MINIVLKNINVQVPNKTLIHNSDLIISNKHKYGLIGRNGSGKTTLLKFIKDRKFIIPKGEPDIPKDISIYYVQQEIEVSSTKTVLQTILESNIERQKLIEKQEELEKLLEKNMKYLKQYEDISNQLNLMERDESHIKKMLNGLGFTKEQYDWTTDKFSGGWRMRISLACALYMKPDLLLLDEPTNHLDLNATIWLTNHLSKSTDNTLIVISHNIDFLDEICTDIIHLEDQQLSYYKGNYTNFKASYQLKLSAIENEWTKLQKKIKEWKKKGKTKEEIEELMKKNNVRQPLKPYIVKMKFKEVSDLGNKIIDLKNITFGYNEKTLLDQINFSVELKSRITIVGYNGVGKSTFLKLLAGEEIEPDNGDIYKDTRLRIGYYHQHASDKLPQDKTPVEYLASLNPDFTMQEIRASLGTIGLEGNLHNKTINTFSGGQKARVMIAALYATAPHIILFDEPTNHLDIETIEALITAINNFNGGIIIVTHDINLIEKTNCTLYEIKNEKIMKIDYDVYKDRILDEIDNGI</sequence>
<dbReference type="PANTHER" id="PTHR19211">
    <property type="entry name" value="ATP-BINDING TRANSPORT PROTEIN-RELATED"/>
    <property type="match status" value="1"/>
</dbReference>
<dbReference type="GO" id="GO:0005524">
    <property type="term" value="F:ATP binding"/>
    <property type="evidence" value="ECO:0007669"/>
    <property type="project" value="UniProtKB-KW"/>
</dbReference>
<dbReference type="EMBL" id="MK072075">
    <property type="protein sequence ID" value="AYV78352.1"/>
    <property type="molecule type" value="Genomic_DNA"/>
</dbReference>
<proteinExistence type="predicted"/>
<gene>
    <name evidence="6" type="ORF">Edafosvirus10_27</name>
</gene>
<evidence type="ECO:0000256" key="1">
    <source>
        <dbReference type="ARBA" id="ARBA00022737"/>
    </source>
</evidence>
<dbReference type="Pfam" id="PF00005">
    <property type="entry name" value="ABC_tran"/>
    <property type="match status" value="2"/>
</dbReference>
<feature type="domain" description="ABC transporter" evidence="5">
    <location>
        <begin position="4"/>
        <end position="254"/>
    </location>
</feature>
<dbReference type="PROSITE" id="PS00211">
    <property type="entry name" value="ABC_TRANSPORTER_1"/>
    <property type="match status" value="2"/>
</dbReference>
<dbReference type="InterPro" id="IPR027417">
    <property type="entry name" value="P-loop_NTPase"/>
</dbReference>
<evidence type="ECO:0000256" key="4">
    <source>
        <dbReference type="SAM" id="Coils"/>
    </source>
</evidence>
<evidence type="ECO:0000259" key="5">
    <source>
        <dbReference type="PROSITE" id="PS50893"/>
    </source>
</evidence>
<keyword evidence="3" id="KW-0067">ATP-binding</keyword>
<reference evidence="6" key="1">
    <citation type="submission" date="2018-10" db="EMBL/GenBank/DDBJ databases">
        <title>Hidden diversity of soil giant viruses.</title>
        <authorList>
            <person name="Schulz F."/>
            <person name="Alteio L."/>
            <person name="Goudeau D."/>
            <person name="Ryan E.M."/>
            <person name="Malmstrom R.R."/>
            <person name="Blanchard J."/>
            <person name="Woyke T."/>
        </authorList>
    </citation>
    <scope>NUCLEOTIDE SEQUENCE</scope>
    <source>
        <strain evidence="6">EDV1</strain>
    </source>
</reference>
<dbReference type="PANTHER" id="PTHR19211:SF14">
    <property type="entry name" value="ATP-BINDING CASSETTE SUB-FAMILY F MEMBER 1"/>
    <property type="match status" value="1"/>
</dbReference>
<dbReference type="FunFam" id="3.40.50.300:FF:001092">
    <property type="entry name" value="ATP-binding cassette sub-family F member 2"/>
    <property type="match status" value="1"/>
</dbReference>
<dbReference type="GO" id="GO:0016887">
    <property type="term" value="F:ATP hydrolysis activity"/>
    <property type="evidence" value="ECO:0007669"/>
    <property type="project" value="InterPro"/>
</dbReference>
<feature type="domain" description="ABC transporter" evidence="5">
    <location>
        <begin position="310"/>
        <end position="523"/>
    </location>
</feature>
<dbReference type="SUPFAM" id="SSF52540">
    <property type="entry name" value="P-loop containing nucleoside triphosphate hydrolases"/>
    <property type="match status" value="2"/>
</dbReference>
<evidence type="ECO:0000256" key="2">
    <source>
        <dbReference type="ARBA" id="ARBA00022741"/>
    </source>
</evidence>
<dbReference type="InterPro" id="IPR050611">
    <property type="entry name" value="ABCF"/>
</dbReference>